<evidence type="ECO:0000313" key="1">
    <source>
        <dbReference type="EMBL" id="MFD2598346.1"/>
    </source>
</evidence>
<proteinExistence type="predicted"/>
<dbReference type="Pfam" id="PF19420">
    <property type="entry name" value="DDAH_eukar"/>
    <property type="match status" value="1"/>
</dbReference>
<keyword evidence="2" id="KW-1185">Reference proteome</keyword>
<dbReference type="PIRSF" id="PIRSF028188">
    <property type="entry name" value="Amdntrnsf_FN0238"/>
    <property type="match status" value="1"/>
</dbReference>
<gene>
    <name evidence="1" type="primary">ctlX</name>
    <name evidence="1" type="ORF">ACFSQ3_05220</name>
</gene>
<dbReference type="GO" id="GO:0016787">
    <property type="term" value="F:hydrolase activity"/>
    <property type="evidence" value="ECO:0007669"/>
    <property type="project" value="UniProtKB-KW"/>
</dbReference>
<dbReference type="PANTHER" id="PTHR43224">
    <property type="entry name" value="AMIDINOTRANSFERASE"/>
    <property type="match status" value="1"/>
</dbReference>
<dbReference type="SUPFAM" id="SSF55909">
    <property type="entry name" value="Pentein"/>
    <property type="match status" value="1"/>
</dbReference>
<protein>
    <submittedName>
        <fullName evidence="1">Citrulline utilization hydrolase CtlX</fullName>
    </submittedName>
</protein>
<evidence type="ECO:0000313" key="2">
    <source>
        <dbReference type="Proteomes" id="UP001597393"/>
    </source>
</evidence>
<dbReference type="InterPro" id="IPR014541">
    <property type="entry name" value="Amdntrnsf_FN0238"/>
</dbReference>
<reference evidence="2" key="1">
    <citation type="journal article" date="2019" name="Int. J. Syst. Evol. Microbiol.">
        <title>The Global Catalogue of Microorganisms (GCM) 10K type strain sequencing project: providing services to taxonomists for standard genome sequencing and annotation.</title>
        <authorList>
            <consortium name="The Broad Institute Genomics Platform"/>
            <consortium name="The Broad Institute Genome Sequencing Center for Infectious Disease"/>
            <person name="Wu L."/>
            <person name="Ma J."/>
        </authorList>
    </citation>
    <scope>NUCLEOTIDE SEQUENCE [LARGE SCALE GENOMIC DNA]</scope>
    <source>
        <strain evidence="2">KCTC 42248</strain>
    </source>
</reference>
<accession>A0ABW5NI19</accession>
<comment type="caution">
    <text evidence="1">The sequence shown here is derived from an EMBL/GenBank/DDBJ whole genome shotgun (WGS) entry which is preliminary data.</text>
</comment>
<dbReference type="PANTHER" id="PTHR43224:SF1">
    <property type="entry name" value="AMIDINOTRANSFERASE"/>
    <property type="match status" value="1"/>
</dbReference>
<dbReference type="Gene3D" id="3.75.10.10">
    <property type="entry name" value="L-arginine/glycine Amidinotransferase, Chain A"/>
    <property type="match status" value="1"/>
</dbReference>
<dbReference type="RefSeq" id="WP_380868167.1">
    <property type="nucleotide sequence ID" value="NZ_JBHUMA010000004.1"/>
</dbReference>
<keyword evidence="1" id="KW-0378">Hydrolase</keyword>
<dbReference type="NCBIfam" id="NF046062">
    <property type="entry name" value="citrull_CtlX"/>
    <property type="match status" value="1"/>
</dbReference>
<dbReference type="EMBL" id="JBHUMA010000004">
    <property type="protein sequence ID" value="MFD2598346.1"/>
    <property type="molecule type" value="Genomic_DNA"/>
</dbReference>
<dbReference type="Proteomes" id="UP001597393">
    <property type="component" value="Unassembled WGS sequence"/>
</dbReference>
<name>A0ABW5NI19_9SPHI</name>
<organism evidence="1 2">
    <name type="scientific">Sphingobacterium corticis</name>
    <dbReference type="NCBI Taxonomy" id="1812823"/>
    <lineage>
        <taxon>Bacteria</taxon>
        <taxon>Pseudomonadati</taxon>
        <taxon>Bacteroidota</taxon>
        <taxon>Sphingobacteriia</taxon>
        <taxon>Sphingobacteriales</taxon>
        <taxon>Sphingobacteriaceae</taxon>
        <taxon>Sphingobacterium</taxon>
    </lineage>
</organism>
<sequence length="307" mass="35037">MRQSTDTILMVKPSHFRKNEDTAVNNYFQTEEDTANNTQELALTEFNAFVEALENNGIRVIVVQDSGELDTPDSIFPNNVISFHGSKAVLYPMFAENRRRERKLNVLGELQKLRIEFERIIDYSIYEEQQLFLEGTGVLVLDRVNKIAYCSLSPRATQTLVDRFCEDLGYKSLVFEALQNVDGEPLPIYHTNVMMAIADQFAVICLDSIKDKNQRELVEESLRSSGREIMAITEDQMNHFCGNILALRSKNGEQSLIVMSEQAFKHFTEKQKEQLSEYGDIVQSPLYTIEKYGGGSARCMIAEIFQA</sequence>